<protein>
    <submittedName>
        <fullName evidence="2">Protein involved in biosynthesis of mitomycin antibiotics/polyketide fumonisin</fullName>
    </submittedName>
</protein>
<evidence type="ECO:0000313" key="2">
    <source>
        <dbReference type="EMBL" id="NMN67102.1"/>
    </source>
</evidence>
<evidence type="ECO:0000256" key="1">
    <source>
        <dbReference type="ARBA" id="ARBA00001954"/>
    </source>
</evidence>
<dbReference type="PANTHER" id="PTHR20883:SF48">
    <property type="entry name" value="ECTOINE DIOXYGENASE"/>
    <property type="match status" value="1"/>
</dbReference>
<organism evidence="2 3">
    <name type="scientific">Pelagibacter ubique</name>
    <dbReference type="NCBI Taxonomy" id="198252"/>
    <lineage>
        <taxon>Bacteria</taxon>
        <taxon>Pseudomonadati</taxon>
        <taxon>Pseudomonadota</taxon>
        <taxon>Alphaproteobacteria</taxon>
        <taxon>Candidatus Pelagibacterales</taxon>
        <taxon>Candidatus Pelagibacteraceae</taxon>
        <taxon>Candidatus Pelagibacter</taxon>
    </lineage>
</organism>
<name>A0ABX1SZ41_PELUQ</name>
<comment type="caution">
    <text evidence="2">The sequence shown here is derived from an EMBL/GenBank/DDBJ whole genome shotgun (WGS) entry which is preliminary data.</text>
</comment>
<gene>
    <name evidence="2" type="ORF">VP91_00002350</name>
</gene>
<comment type="cofactor">
    <cofactor evidence="1">
        <name>Fe(2+)</name>
        <dbReference type="ChEBI" id="CHEBI:29033"/>
    </cofactor>
</comment>
<proteinExistence type="predicted"/>
<dbReference type="Gene3D" id="2.60.120.620">
    <property type="entry name" value="q2cbj1_9rhob like domain"/>
    <property type="match status" value="1"/>
</dbReference>
<dbReference type="PANTHER" id="PTHR20883">
    <property type="entry name" value="PHYTANOYL-COA DIOXYGENASE DOMAIN CONTAINING 1"/>
    <property type="match status" value="1"/>
</dbReference>
<dbReference type="SUPFAM" id="SSF51197">
    <property type="entry name" value="Clavaminate synthase-like"/>
    <property type="match status" value="1"/>
</dbReference>
<keyword evidence="3" id="KW-1185">Reference proteome</keyword>
<dbReference type="InterPro" id="IPR008775">
    <property type="entry name" value="Phytyl_CoA_dOase-like"/>
</dbReference>
<dbReference type="EMBL" id="LANA01000001">
    <property type="protein sequence ID" value="NMN67102.1"/>
    <property type="molecule type" value="Genomic_DNA"/>
</dbReference>
<sequence length="281" mass="32986">MKKIETLVKNIVKKLHRDGFCIVNNFIKEKECESLIHKLEKLNNSLSKNKKFVDENSKNGQLIIRDLPLRDPKTYLKLLDKKLILNVLKNIFKETFILDNCQASGSINVRSNYKTLVHIDSHLPCKFPENTSDVVICYCLNDFTKENGATKIWPKSHLSTTKIQNNKKYKKEIKKKFVHGEAKKGSIIFFLGQTWHQIGKNTNSKKRWGILCHYKRWWIKPSTDWAKCGPKIFGLLNDQQKELFGFTSISPKFNLKTRTRTLKTLRKSFQLNKNYFKTIQY</sequence>
<accession>A0ABX1SZ41</accession>
<dbReference type="Proteomes" id="UP001166004">
    <property type="component" value="Unassembled WGS sequence"/>
</dbReference>
<reference evidence="2 3" key="1">
    <citation type="submission" date="2019-07" db="EMBL/GenBank/DDBJ databases">
        <title>SAR11 Genome Evolution.</title>
        <authorList>
            <person name="Giovannoni S."/>
        </authorList>
    </citation>
    <scope>NUCLEOTIDE SEQUENCE [LARGE SCALE GENOMIC DNA]</scope>
    <source>
        <strain evidence="2 3">HTCC9565</strain>
    </source>
</reference>
<dbReference type="RefSeq" id="WP_169035617.1">
    <property type="nucleotide sequence ID" value="NZ_LANA01000001.1"/>
</dbReference>
<evidence type="ECO:0000313" key="3">
    <source>
        <dbReference type="Proteomes" id="UP001166004"/>
    </source>
</evidence>
<dbReference type="Pfam" id="PF05721">
    <property type="entry name" value="PhyH"/>
    <property type="match status" value="1"/>
</dbReference>